<feature type="active site" description="Nucleophile" evidence="7">
    <location>
        <position position="235"/>
    </location>
</feature>
<proteinExistence type="inferred from homology"/>
<dbReference type="Gene3D" id="2.40.440.10">
    <property type="entry name" value="L,D-transpeptidase catalytic domain-like"/>
    <property type="match status" value="1"/>
</dbReference>
<reference evidence="10 11" key="1">
    <citation type="submission" date="2023-01" db="EMBL/GenBank/DDBJ databases">
        <title>Cultivation and genomic characterization of new, ubiquitous marine nitrite-oxidizing bacteria from the Nitrospirales.</title>
        <authorList>
            <person name="Mueller A.J."/>
            <person name="Daebeler A."/>
            <person name="Herbold C.W."/>
            <person name="Kirkegaard R.H."/>
            <person name="Daims H."/>
        </authorList>
    </citation>
    <scope>NUCLEOTIDE SEQUENCE [LARGE SCALE GENOMIC DNA]</scope>
    <source>
        <strain evidence="10 11">DK</strain>
    </source>
</reference>
<dbReference type="GO" id="GO:0071555">
    <property type="term" value="P:cell wall organization"/>
    <property type="evidence" value="ECO:0007669"/>
    <property type="project" value="UniProtKB-UniRule"/>
</dbReference>
<protein>
    <submittedName>
        <fullName evidence="10">L,D-transpeptidase</fullName>
    </submittedName>
</protein>
<dbReference type="SUPFAM" id="SSF141523">
    <property type="entry name" value="L,D-transpeptidase catalytic domain-like"/>
    <property type="match status" value="1"/>
</dbReference>
<evidence type="ECO:0000256" key="1">
    <source>
        <dbReference type="ARBA" id="ARBA00004752"/>
    </source>
</evidence>
<evidence type="ECO:0000256" key="7">
    <source>
        <dbReference type="PROSITE-ProRule" id="PRU01373"/>
    </source>
</evidence>
<comment type="similarity">
    <text evidence="2">Belongs to the YkuD family.</text>
</comment>
<comment type="pathway">
    <text evidence="1 7">Cell wall biogenesis; peptidoglycan biosynthesis.</text>
</comment>
<feature type="active site" description="Proton donor/acceptor" evidence="7">
    <location>
        <position position="219"/>
    </location>
</feature>
<dbReference type="Pfam" id="PF03734">
    <property type="entry name" value="YkuD"/>
    <property type="match status" value="1"/>
</dbReference>
<sequence>MAPDNRDLQFPRKTFETIRTTGSIVFWAAAAWGVFMLPLLIVLASPFLNSAQSIPLSKPLLQVSASLSPDGTLDDTSAHIRQTRYKEIEFSPSQPLHTAPSHVPNPMPLTPQATVYLLVDTSRHRLFVKEGDRVLHEALASTGSGNTLADPRNPERTWTFETPKGTFSIQSKLEKPVWIRPDWAFIEQGDPVPGKMADRLQPGVLGQYALGFGNGYFIHGALYSNLLGQDVTHGCIQLHADDLQFVFETVQLGTPIIII</sequence>
<evidence type="ECO:0000256" key="8">
    <source>
        <dbReference type="SAM" id="Phobius"/>
    </source>
</evidence>
<dbReference type="GO" id="GO:0016740">
    <property type="term" value="F:transferase activity"/>
    <property type="evidence" value="ECO:0007669"/>
    <property type="project" value="UniProtKB-KW"/>
</dbReference>
<keyword evidence="4 7" id="KW-0133">Cell shape</keyword>
<feature type="transmembrane region" description="Helical" evidence="8">
    <location>
        <begin position="24"/>
        <end position="48"/>
    </location>
</feature>
<dbReference type="CDD" id="cd16913">
    <property type="entry name" value="YkuD_like"/>
    <property type="match status" value="1"/>
</dbReference>
<evidence type="ECO:0000259" key="9">
    <source>
        <dbReference type="PROSITE" id="PS52029"/>
    </source>
</evidence>
<keyword evidence="5 7" id="KW-0573">Peptidoglycan synthesis</keyword>
<evidence type="ECO:0000256" key="5">
    <source>
        <dbReference type="ARBA" id="ARBA00022984"/>
    </source>
</evidence>
<evidence type="ECO:0000256" key="3">
    <source>
        <dbReference type="ARBA" id="ARBA00022679"/>
    </source>
</evidence>
<dbReference type="InterPro" id="IPR038063">
    <property type="entry name" value="Transpep_catalytic_dom"/>
</dbReference>
<feature type="domain" description="L,D-TPase catalytic" evidence="9">
    <location>
        <begin position="115"/>
        <end position="259"/>
    </location>
</feature>
<dbReference type="GO" id="GO:0005576">
    <property type="term" value="C:extracellular region"/>
    <property type="evidence" value="ECO:0007669"/>
    <property type="project" value="TreeGrafter"/>
</dbReference>
<keyword evidence="8" id="KW-1133">Transmembrane helix</keyword>
<name>A0AA96JUC9_9BACT</name>
<dbReference type="EMBL" id="CP116968">
    <property type="protein sequence ID" value="WNM60493.1"/>
    <property type="molecule type" value="Genomic_DNA"/>
</dbReference>
<keyword evidence="3" id="KW-0808">Transferase</keyword>
<keyword evidence="8" id="KW-0812">Transmembrane</keyword>
<keyword evidence="6 7" id="KW-0961">Cell wall biogenesis/degradation</keyword>
<gene>
    <name evidence="10" type="ORF">PQG83_12045</name>
</gene>
<dbReference type="PROSITE" id="PS52029">
    <property type="entry name" value="LD_TPASE"/>
    <property type="match status" value="1"/>
</dbReference>
<dbReference type="RefSeq" id="WP_312741302.1">
    <property type="nucleotide sequence ID" value="NZ_CP116968.1"/>
</dbReference>
<evidence type="ECO:0000313" key="11">
    <source>
        <dbReference type="Proteomes" id="UP001302494"/>
    </source>
</evidence>
<dbReference type="InterPro" id="IPR005490">
    <property type="entry name" value="LD_TPept_cat_dom"/>
</dbReference>
<dbReference type="PANTHER" id="PTHR30582">
    <property type="entry name" value="L,D-TRANSPEPTIDASE"/>
    <property type="match status" value="1"/>
</dbReference>
<organism evidence="10 11">
    <name type="scientific">Candidatus Nitrospira neomarina</name>
    <dbReference type="NCBI Taxonomy" id="3020899"/>
    <lineage>
        <taxon>Bacteria</taxon>
        <taxon>Pseudomonadati</taxon>
        <taxon>Nitrospirota</taxon>
        <taxon>Nitrospiria</taxon>
        <taxon>Nitrospirales</taxon>
        <taxon>Nitrospiraceae</taxon>
        <taxon>Nitrospira</taxon>
    </lineage>
</organism>
<keyword evidence="8" id="KW-0472">Membrane</keyword>
<dbReference type="KEGG" id="nneo:PQG83_12045"/>
<dbReference type="PANTHER" id="PTHR30582:SF2">
    <property type="entry name" value="L,D-TRANSPEPTIDASE YCIB-RELATED"/>
    <property type="match status" value="1"/>
</dbReference>
<dbReference type="AlphaFoldDB" id="A0AA96JUC9"/>
<dbReference type="Proteomes" id="UP001302494">
    <property type="component" value="Chromosome"/>
</dbReference>
<evidence type="ECO:0000256" key="6">
    <source>
        <dbReference type="ARBA" id="ARBA00023316"/>
    </source>
</evidence>
<evidence type="ECO:0000313" key="10">
    <source>
        <dbReference type="EMBL" id="WNM60493.1"/>
    </source>
</evidence>
<evidence type="ECO:0000256" key="4">
    <source>
        <dbReference type="ARBA" id="ARBA00022960"/>
    </source>
</evidence>
<dbReference type="GO" id="GO:0008360">
    <property type="term" value="P:regulation of cell shape"/>
    <property type="evidence" value="ECO:0007669"/>
    <property type="project" value="UniProtKB-UniRule"/>
</dbReference>
<dbReference type="GO" id="GO:0018104">
    <property type="term" value="P:peptidoglycan-protein cross-linking"/>
    <property type="evidence" value="ECO:0007669"/>
    <property type="project" value="TreeGrafter"/>
</dbReference>
<dbReference type="InterPro" id="IPR050979">
    <property type="entry name" value="LD-transpeptidase"/>
</dbReference>
<accession>A0AA96JUC9</accession>
<dbReference type="GO" id="GO:0071972">
    <property type="term" value="F:peptidoglycan L,D-transpeptidase activity"/>
    <property type="evidence" value="ECO:0007669"/>
    <property type="project" value="TreeGrafter"/>
</dbReference>
<keyword evidence="11" id="KW-1185">Reference proteome</keyword>
<evidence type="ECO:0000256" key="2">
    <source>
        <dbReference type="ARBA" id="ARBA00005992"/>
    </source>
</evidence>